<accession>A0A8C8RQK7</accession>
<reference evidence="2" key="1">
    <citation type="submission" date="2025-08" db="UniProtKB">
        <authorList>
            <consortium name="Ensembl"/>
        </authorList>
    </citation>
    <scope>IDENTIFICATION</scope>
</reference>
<evidence type="ECO:0000256" key="1">
    <source>
        <dbReference type="SAM" id="Phobius"/>
    </source>
</evidence>
<sequence>VCFNCLVTHALGFALHITCSFSFRILYDLKSPLALAHSARVSLSFMGLWPGILFSSAKSPVSSQLKTCWGMYPSAAIIPAKVLSGGVSEADS</sequence>
<keyword evidence="1" id="KW-0472">Membrane</keyword>
<organism evidence="2 3">
    <name type="scientific">Pelusios castaneus</name>
    <name type="common">West African mud turtle</name>
    <dbReference type="NCBI Taxonomy" id="367368"/>
    <lineage>
        <taxon>Eukaryota</taxon>
        <taxon>Metazoa</taxon>
        <taxon>Chordata</taxon>
        <taxon>Craniata</taxon>
        <taxon>Vertebrata</taxon>
        <taxon>Euteleostomi</taxon>
        <taxon>Archelosauria</taxon>
        <taxon>Testudinata</taxon>
        <taxon>Testudines</taxon>
        <taxon>Pleurodira</taxon>
        <taxon>Pelomedusidae</taxon>
        <taxon>Pelusios</taxon>
    </lineage>
</organism>
<name>A0A8C8RQK7_9SAUR</name>
<feature type="transmembrane region" description="Helical" evidence="1">
    <location>
        <begin position="6"/>
        <end position="27"/>
    </location>
</feature>
<proteinExistence type="predicted"/>
<dbReference type="AlphaFoldDB" id="A0A8C8RQK7"/>
<protein>
    <submittedName>
        <fullName evidence="2">Uncharacterized protein</fullName>
    </submittedName>
</protein>
<keyword evidence="1" id="KW-0812">Transmembrane</keyword>
<evidence type="ECO:0000313" key="3">
    <source>
        <dbReference type="Proteomes" id="UP000694393"/>
    </source>
</evidence>
<keyword evidence="1" id="KW-1133">Transmembrane helix</keyword>
<dbReference type="Ensembl" id="ENSPCET00000009773.1">
    <property type="protein sequence ID" value="ENSPCEP00000009446.1"/>
    <property type="gene ID" value="ENSPCEG00000007538.1"/>
</dbReference>
<evidence type="ECO:0000313" key="2">
    <source>
        <dbReference type="Ensembl" id="ENSPCEP00000009446.1"/>
    </source>
</evidence>
<dbReference type="Proteomes" id="UP000694393">
    <property type="component" value="Unplaced"/>
</dbReference>
<keyword evidence="3" id="KW-1185">Reference proteome</keyword>
<reference evidence="2" key="2">
    <citation type="submission" date="2025-09" db="UniProtKB">
        <authorList>
            <consortium name="Ensembl"/>
        </authorList>
    </citation>
    <scope>IDENTIFICATION</scope>
</reference>